<evidence type="ECO:0000313" key="2">
    <source>
        <dbReference type="Proteomes" id="UP000664034"/>
    </source>
</evidence>
<dbReference type="Proteomes" id="UP000664034">
    <property type="component" value="Unassembled WGS sequence"/>
</dbReference>
<dbReference type="AlphaFoldDB" id="A0A939K683"/>
<evidence type="ECO:0000313" key="1">
    <source>
        <dbReference type="EMBL" id="MBO0937255.1"/>
    </source>
</evidence>
<proteinExistence type="predicted"/>
<sequence>MGCQKADTVTPAPDGLYKRWKAQNAEQYITFLREGIVLYGKDGTEDYCCLRTRFFQTNGNRLIFQNVPAKTLPATVQQAYCVNVSCAYYVPADWQILSLTADKLVMTNDYYKAGTYVAAP</sequence>
<protein>
    <submittedName>
        <fullName evidence="1">Uncharacterized protein</fullName>
    </submittedName>
</protein>
<dbReference type="EMBL" id="JAFMYV010000005">
    <property type="protein sequence ID" value="MBO0937255.1"/>
    <property type="molecule type" value="Genomic_DNA"/>
</dbReference>
<organism evidence="1 2">
    <name type="scientific">Fibrella rubiginis</name>
    <dbReference type="NCBI Taxonomy" id="2817060"/>
    <lineage>
        <taxon>Bacteria</taxon>
        <taxon>Pseudomonadati</taxon>
        <taxon>Bacteroidota</taxon>
        <taxon>Cytophagia</taxon>
        <taxon>Cytophagales</taxon>
        <taxon>Spirosomataceae</taxon>
        <taxon>Fibrella</taxon>
    </lineage>
</organism>
<comment type="caution">
    <text evidence="1">The sequence shown here is derived from an EMBL/GenBank/DDBJ whole genome shotgun (WGS) entry which is preliminary data.</text>
</comment>
<name>A0A939K683_9BACT</name>
<accession>A0A939K683</accession>
<dbReference type="RefSeq" id="WP_207364806.1">
    <property type="nucleotide sequence ID" value="NZ_JAFMYV010000005.1"/>
</dbReference>
<keyword evidence="2" id="KW-1185">Reference proteome</keyword>
<reference evidence="1" key="1">
    <citation type="submission" date="2021-03" db="EMBL/GenBank/DDBJ databases">
        <title>Fibrella sp. HMF5335 genome sequencing and assembly.</title>
        <authorList>
            <person name="Kang H."/>
            <person name="Kim H."/>
            <person name="Bae S."/>
            <person name="Joh K."/>
        </authorList>
    </citation>
    <scope>NUCLEOTIDE SEQUENCE</scope>
    <source>
        <strain evidence="1">HMF5335</strain>
    </source>
</reference>
<gene>
    <name evidence="1" type="ORF">J2I47_11925</name>
</gene>